<dbReference type="Pfam" id="PF03537">
    <property type="entry name" value="Glyco_hydro_114"/>
    <property type="match status" value="1"/>
</dbReference>
<dbReference type="STRING" id="887929.HMP0721_1888"/>
<sequence length="275" mass="31896">MKFKRRLFLLSIVLCVLICLLSMVFGYALKPSMAYGVFLGINRQQMYRLQDYRFVIIEPSEFQAKQIRELHAAGKTVYGYLNIGAIEQYRPYYERFRKATLGVYGDWPNERWIDVSNPRWQAFVVKILGKQYADMGLDGFFLDNADVYYHYPTEETFQGLCAILKGLKAYGVPLLINGGDDFVTRCMNEGIASSLFDGINQETVFTTIYFKSKNYGRQRKIETLYFKAYLARAKNCGLAVYLLEYGADPALSRKIDSYCRENGFLWYNAKSLELR</sequence>
<dbReference type="Gene3D" id="3.20.20.70">
    <property type="entry name" value="Aldolase class I"/>
    <property type="match status" value="1"/>
</dbReference>
<reference evidence="2 3" key="1">
    <citation type="submission" date="2010-12" db="EMBL/GenBank/DDBJ databases">
        <authorList>
            <person name="Muzny D."/>
            <person name="Qin X."/>
            <person name="Deng J."/>
            <person name="Jiang H."/>
            <person name="Liu Y."/>
            <person name="Qu J."/>
            <person name="Song X.-Z."/>
            <person name="Zhang L."/>
            <person name="Thornton R."/>
            <person name="Coyle M."/>
            <person name="Francisco L."/>
            <person name="Jackson L."/>
            <person name="Javaid M."/>
            <person name="Korchina V."/>
            <person name="Kovar C."/>
            <person name="Mata R."/>
            <person name="Mathew T."/>
            <person name="Ngo R."/>
            <person name="Nguyen L."/>
            <person name="Nguyen N."/>
            <person name="Okwuonu G."/>
            <person name="Ongeri F."/>
            <person name="Pham C."/>
            <person name="Simmons D."/>
            <person name="Wilczek-Boney K."/>
            <person name="Hale W."/>
            <person name="Jakkamsetti A."/>
            <person name="Pham P."/>
            <person name="Ruth R."/>
            <person name="San Lucas F."/>
            <person name="Warren J."/>
            <person name="Zhang J."/>
            <person name="Zhao Z."/>
            <person name="Zhou C."/>
            <person name="Zhu D."/>
            <person name="Lee S."/>
            <person name="Bess C."/>
            <person name="Blankenburg K."/>
            <person name="Forbes L."/>
            <person name="Fu Q."/>
            <person name="Gubbala S."/>
            <person name="Hirani K."/>
            <person name="Jayaseelan J.C."/>
            <person name="Lara F."/>
            <person name="Munidasa M."/>
            <person name="Palculict T."/>
            <person name="Patil S."/>
            <person name="Pu L.-L."/>
            <person name="Saada N."/>
            <person name="Tang L."/>
            <person name="Weissenberger G."/>
            <person name="Zhu Y."/>
            <person name="Hemphill L."/>
            <person name="Shang Y."/>
            <person name="Youmans B."/>
            <person name="Ayvaz T."/>
            <person name="Ross M."/>
            <person name="Santibanez J."/>
            <person name="Aqrawi P."/>
            <person name="Gross S."/>
            <person name="Joshi V."/>
            <person name="Fowler G."/>
            <person name="Nazareth L."/>
            <person name="Reid J."/>
            <person name="Worley K."/>
            <person name="Petrosino J."/>
            <person name="Highlander S."/>
            <person name="Gibbs R."/>
        </authorList>
    </citation>
    <scope>NUCLEOTIDE SEQUENCE [LARGE SCALE GENOMIC DNA]</scope>
    <source>
        <strain evidence="2 3">ATCC 23263</strain>
    </source>
</reference>
<proteinExistence type="predicted"/>
<dbReference type="PANTHER" id="PTHR35882">
    <property type="entry name" value="PELA"/>
    <property type="match status" value="1"/>
</dbReference>
<accession>E6MIQ3</accession>
<dbReference type="InterPro" id="IPR013785">
    <property type="entry name" value="Aldolase_TIM"/>
</dbReference>
<dbReference type="InterPro" id="IPR017853">
    <property type="entry name" value="GH"/>
</dbReference>
<evidence type="ECO:0000313" key="2">
    <source>
        <dbReference type="EMBL" id="EFV01149.1"/>
    </source>
</evidence>
<feature type="domain" description="Glycoside-hydrolase family GH114 TIM-barrel" evidence="1">
    <location>
        <begin position="51"/>
        <end position="149"/>
    </location>
</feature>
<organism evidence="2 3">
    <name type="scientific">Pseudoramibacter alactolyticus ATCC 23263</name>
    <dbReference type="NCBI Taxonomy" id="887929"/>
    <lineage>
        <taxon>Bacteria</taxon>
        <taxon>Bacillati</taxon>
        <taxon>Bacillota</taxon>
        <taxon>Clostridia</taxon>
        <taxon>Eubacteriales</taxon>
        <taxon>Eubacteriaceae</taxon>
        <taxon>Pseudoramibacter</taxon>
    </lineage>
</organism>
<protein>
    <submittedName>
        <fullName evidence="2">Hypothetical-related protein</fullName>
    </submittedName>
</protein>
<dbReference type="OrthoDB" id="10730at2"/>
<dbReference type="Proteomes" id="UP000004754">
    <property type="component" value="Unassembled WGS sequence"/>
</dbReference>
<dbReference type="PANTHER" id="PTHR35882:SF2">
    <property type="entry name" value="PELA"/>
    <property type="match status" value="1"/>
</dbReference>
<keyword evidence="3" id="KW-1185">Reference proteome</keyword>
<dbReference type="AlphaFoldDB" id="E6MIQ3"/>
<dbReference type="HOGENOM" id="CLU_094223_0_0_9"/>
<evidence type="ECO:0000313" key="3">
    <source>
        <dbReference type="Proteomes" id="UP000004754"/>
    </source>
</evidence>
<gene>
    <name evidence="2" type="ORF">HMP0721_1888</name>
</gene>
<dbReference type="eggNOG" id="COG3868">
    <property type="taxonomic scope" value="Bacteria"/>
</dbReference>
<dbReference type="InterPro" id="IPR004352">
    <property type="entry name" value="GH114_TIM-barrel"/>
</dbReference>
<name>E6MIQ3_9FIRM</name>
<dbReference type="SUPFAM" id="SSF51445">
    <property type="entry name" value="(Trans)glycosidases"/>
    <property type="match status" value="1"/>
</dbReference>
<comment type="caution">
    <text evidence="2">The sequence shown here is derived from an EMBL/GenBank/DDBJ whole genome shotgun (WGS) entry which is preliminary data.</text>
</comment>
<evidence type="ECO:0000259" key="1">
    <source>
        <dbReference type="Pfam" id="PF03537"/>
    </source>
</evidence>
<dbReference type="EMBL" id="AEQN01000023">
    <property type="protein sequence ID" value="EFV01149.1"/>
    <property type="molecule type" value="Genomic_DNA"/>
</dbReference>